<gene>
    <name evidence="2" type="ORF">M404DRAFT_1003415</name>
</gene>
<dbReference type="Proteomes" id="UP000054217">
    <property type="component" value="Unassembled WGS sequence"/>
</dbReference>
<sequence length="216" mass="23744">MGLFDKLRWSKKTTDISPTDMVVFIVGPSGSGKSRFLEILLQNPNVHRASKGQKPGSTDVHAERCRLEGMPSDVVLVDTPSFHTYEGPDGEETVRKWMDSSKCTRQCKRAGILYMHNIASNPSDTGLDVSNHLGAFRHTLPRNLTNSTVHVVPTMASGARLPAERIKTAMARLQSQASDEGATMSRIPFSGRPEVAWEVVQELLIECGLVIGRENS</sequence>
<keyword evidence="3" id="KW-1185">Reference proteome</keyword>
<dbReference type="InterPro" id="IPR027417">
    <property type="entry name" value="P-loop_NTPase"/>
</dbReference>
<dbReference type="GO" id="GO:0005525">
    <property type="term" value="F:GTP binding"/>
    <property type="evidence" value="ECO:0007669"/>
    <property type="project" value="InterPro"/>
</dbReference>
<protein>
    <recommendedName>
        <fullName evidence="1">G domain-containing protein</fullName>
    </recommendedName>
</protein>
<reference evidence="2 3" key="1">
    <citation type="submission" date="2014-04" db="EMBL/GenBank/DDBJ databases">
        <authorList>
            <consortium name="DOE Joint Genome Institute"/>
            <person name="Kuo A."/>
            <person name="Kohler A."/>
            <person name="Costa M.D."/>
            <person name="Nagy L.G."/>
            <person name="Floudas D."/>
            <person name="Copeland A."/>
            <person name="Barry K.W."/>
            <person name="Cichocki N."/>
            <person name="Veneault-Fourrey C."/>
            <person name="LaButti K."/>
            <person name="Lindquist E.A."/>
            <person name="Lipzen A."/>
            <person name="Lundell T."/>
            <person name="Morin E."/>
            <person name="Murat C."/>
            <person name="Sun H."/>
            <person name="Tunlid A."/>
            <person name="Henrissat B."/>
            <person name="Grigoriev I.V."/>
            <person name="Hibbett D.S."/>
            <person name="Martin F."/>
            <person name="Nordberg H.P."/>
            <person name="Cantor M.N."/>
            <person name="Hua S.X."/>
        </authorList>
    </citation>
    <scope>NUCLEOTIDE SEQUENCE [LARGE SCALE GENOMIC DNA]</scope>
    <source>
        <strain evidence="2 3">Marx 270</strain>
    </source>
</reference>
<name>A0A0C3P1B1_PISTI</name>
<evidence type="ECO:0000313" key="2">
    <source>
        <dbReference type="EMBL" id="KIO01139.1"/>
    </source>
</evidence>
<dbReference type="SUPFAM" id="SSF52540">
    <property type="entry name" value="P-loop containing nucleoside triphosphate hydrolases"/>
    <property type="match status" value="1"/>
</dbReference>
<organism evidence="2 3">
    <name type="scientific">Pisolithus tinctorius Marx 270</name>
    <dbReference type="NCBI Taxonomy" id="870435"/>
    <lineage>
        <taxon>Eukaryota</taxon>
        <taxon>Fungi</taxon>
        <taxon>Dikarya</taxon>
        <taxon>Basidiomycota</taxon>
        <taxon>Agaricomycotina</taxon>
        <taxon>Agaricomycetes</taxon>
        <taxon>Agaricomycetidae</taxon>
        <taxon>Boletales</taxon>
        <taxon>Sclerodermatineae</taxon>
        <taxon>Pisolithaceae</taxon>
        <taxon>Pisolithus</taxon>
    </lineage>
</organism>
<dbReference type="InParanoid" id="A0A0C3P1B1"/>
<feature type="domain" description="G" evidence="1">
    <location>
        <begin position="23"/>
        <end position="106"/>
    </location>
</feature>
<dbReference type="CDD" id="cd00882">
    <property type="entry name" value="Ras_like_GTPase"/>
    <property type="match status" value="1"/>
</dbReference>
<evidence type="ECO:0000313" key="3">
    <source>
        <dbReference type="Proteomes" id="UP000054217"/>
    </source>
</evidence>
<dbReference type="InterPro" id="IPR006073">
    <property type="entry name" value="GTP-bd"/>
</dbReference>
<dbReference type="AlphaFoldDB" id="A0A0C3P1B1"/>
<proteinExistence type="predicted"/>
<dbReference type="Gene3D" id="3.40.50.300">
    <property type="entry name" value="P-loop containing nucleotide triphosphate hydrolases"/>
    <property type="match status" value="1"/>
</dbReference>
<dbReference type="HOGENOM" id="CLU_018003_3_0_1"/>
<accession>A0A0C3P1B1</accession>
<dbReference type="Pfam" id="PF01926">
    <property type="entry name" value="MMR_HSR1"/>
    <property type="match status" value="1"/>
</dbReference>
<reference evidence="3" key="2">
    <citation type="submission" date="2015-01" db="EMBL/GenBank/DDBJ databases">
        <title>Evolutionary Origins and Diversification of the Mycorrhizal Mutualists.</title>
        <authorList>
            <consortium name="DOE Joint Genome Institute"/>
            <consortium name="Mycorrhizal Genomics Consortium"/>
            <person name="Kohler A."/>
            <person name="Kuo A."/>
            <person name="Nagy L.G."/>
            <person name="Floudas D."/>
            <person name="Copeland A."/>
            <person name="Barry K.W."/>
            <person name="Cichocki N."/>
            <person name="Veneault-Fourrey C."/>
            <person name="LaButti K."/>
            <person name="Lindquist E.A."/>
            <person name="Lipzen A."/>
            <person name="Lundell T."/>
            <person name="Morin E."/>
            <person name="Murat C."/>
            <person name="Riley R."/>
            <person name="Ohm R."/>
            <person name="Sun H."/>
            <person name="Tunlid A."/>
            <person name="Henrissat B."/>
            <person name="Grigoriev I.V."/>
            <person name="Hibbett D.S."/>
            <person name="Martin F."/>
        </authorList>
    </citation>
    <scope>NUCLEOTIDE SEQUENCE [LARGE SCALE GENOMIC DNA]</scope>
    <source>
        <strain evidence="3">Marx 270</strain>
    </source>
</reference>
<dbReference type="EMBL" id="KN831991">
    <property type="protein sequence ID" value="KIO01139.1"/>
    <property type="molecule type" value="Genomic_DNA"/>
</dbReference>
<evidence type="ECO:0000259" key="1">
    <source>
        <dbReference type="Pfam" id="PF01926"/>
    </source>
</evidence>
<dbReference type="OrthoDB" id="2656241at2759"/>